<accession>E9HVG2</accession>
<dbReference type="AlphaFoldDB" id="E9HVG2"/>
<dbReference type="eggNOG" id="KOG4258">
    <property type="taxonomic scope" value="Eukaryota"/>
</dbReference>
<keyword evidence="13" id="KW-1185">Reference proteome</keyword>
<comment type="subcellular location">
    <subcellularLocation>
        <location evidence="1">Membrane</location>
        <topology evidence="1">Single-pass type I membrane protein</topology>
    </subcellularLocation>
</comment>
<evidence type="ECO:0000313" key="12">
    <source>
        <dbReference type="EMBL" id="EFX64260.1"/>
    </source>
</evidence>
<dbReference type="PANTHER" id="PTHR24416:SF525">
    <property type="entry name" value="INSULIN-LIKE RECEPTOR"/>
    <property type="match status" value="1"/>
</dbReference>
<dbReference type="InterPro" id="IPR011009">
    <property type="entry name" value="Kinase-like_dom_sf"/>
</dbReference>
<feature type="domain" description="Serine-threonine/tyrosine-protein kinase catalytic" evidence="10">
    <location>
        <begin position="2"/>
        <end position="62"/>
    </location>
</feature>
<dbReference type="EMBL" id="GL733802">
    <property type="protein sequence ID" value="EFX62132.1"/>
    <property type="molecule type" value="Genomic_DNA"/>
</dbReference>
<evidence type="ECO:0000256" key="9">
    <source>
        <dbReference type="SAM" id="MobiDB-lite"/>
    </source>
</evidence>
<dbReference type="Pfam" id="PF07714">
    <property type="entry name" value="PK_Tyr_Ser-Thr"/>
    <property type="match status" value="1"/>
</dbReference>
<dbReference type="InterPro" id="IPR050122">
    <property type="entry name" value="RTK"/>
</dbReference>
<evidence type="ECO:0000256" key="8">
    <source>
        <dbReference type="ARBA" id="ARBA00023136"/>
    </source>
</evidence>
<dbReference type="KEGG" id="dpx:DAPPUDRAFT_270947"/>
<dbReference type="GO" id="GO:0005524">
    <property type="term" value="F:ATP binding"/>
    <property type="evidence" value="ECO:0007669"/>
    <property type="project" value="UniProtKB-KW"/>
</dbReference>
<keyword evidence="2" id="KW-0812">Transmembrane</keyword>
<evidence type="ECO:0000256" key="2">
    <source>
        <dbReference type="ARBA" id="ARBA00022692"/>
    </source>
</evidence>
<evidence type="ECO:0000256" key="6">
    <source>
        <dbReference type="ARBA" id="ARBA00022840"/>
    </source>
</evidence>
<dbReference type="KEGG" id="dpx:DAPPUDRAFT_266685"/>
<dbReference type="HOGENOM" id="CLU_1857280_0_0_1"/>
<keyword evidence="5" id="KW-0547">Nucleotide-binding</keyword>
<evidence type="ECO:0000256" key="4">
    <source>
        <dbReference type="ARBA" id="ARBA00022737"/>
    </source>
</evidence>
<evidence type="ECO:0000313" key="13">
    <source>
        <dbReference type="Proteomes" id="UP000000305"/>
    </source>
</evidence>
<evidence type="ECO:0000256" key="7">
    <source>
        <dbReference type="ARBA" id="ARBA00022989"/>
    </source>
</evidence>
<evidence type="ECO:0000259" key="10">
    <source>
        <dbReference type="Pfam" id="PF07714"/>
    </source>
</evidence>
<feature type="region of interest" description="Disordered" evidence="9">
    <location>
        <begin position="67"/>
        <end position="91"/>
    </location>
</feature>
<evidence type="ECO:0000256" key="5">
    <source>
        <dbReference type="ARBA" id="ARBA00022741"/>
    </source>
</evidence>
<dbReference type="Proteomes" id="UP000000305">
    <property type="component" value="Unassembled WGS sequence"/>
</dbReference>
<dbReference type="GO" id="GO:0004672">
    <property type="term" value="F:protein kinase activity"/>
    <property type="evidence" value="ECO:0007669"/>
    <property type="project" value="InterPro"/>
</dbReference>
<protein>
    <recommendedName>
        <fullName evidence="10">Serine-threonine/tyrosine-protein kinase catalytic domain-containing protein</fullName>
    </recommendedName>
</protein>
<dbReference type="GO" id="GO:0016020">
    <property type="term" value="C:membrane"/>
    <property type="evidence" value="ECO:0007669"/>
    <property type="project" value="UniProtKB-SubCell"/>
</dbReference>
<dbReference type="OrthoDB" id="535945at2759"/>
<reference evidence="12 13" key="1">
    <citation type="journal article" date="2011" name="Science">
        <title>The ecoresponsive genome of Daphnia pulex.</title>
        <authorList>
            <person name="Colbourne J.K."/>
            <person name="Pfrender M.E."/>
            <person name="Gilbert D."/>
            <person name="Thomas W.K."/>
            <person name="Tucker A."/>
            <person name="Oakley T.H."/>
            <person name="Tokishita S."/>
            <person name="Aerts A."/>
            <person name="Arnold G.J."/>
            <person name="Basu M.K."/>
            <person name="Bauer D.J."/>
            <person name="Caceres C.E."/>
            <person name="Carmel L."/>
            <person name="Casola C."/>
            <person name="Choi J.H."/>
            <person name="Detter J.C."/>
            <person name="Dong Q."/>
            <person name="Dusheyko S."/>
            <person name="Eads B.D."/>
            <person name="Frohlich T."/>
            <person name="Geiler-Samerotte K.A."/>
            <person name="Gerlach D."/>
            <person name="Hatcher P."/>
            <person name="Jogdeo S."/>
            <person name="Krijgsveld J."/>
            <person name="Kriventseva E.V."/>
            <person name="Kultz D."/>
            <person name="Laforsch C."/>
            <person name="Lindquist E."/>
            <person name="Lopez J."/>
            <person name="Manak J.R."/>
            <person name="Muller J."/>
            <person name="Pangilinan J."/>
            <person name="Patwardhan R.P."/>
            <person name="Pitluck S."/>
            <person name="Pritham E.J."/>
            <person name="Rechtsteiner A."/>
            <person name="Rho M."/>
            <person name="Rogozin I.B."/>
            <person name="Sakarya O."/>
            <person name="Salamov A."/>
            <person name="Schaack S."/>
            <person name="Shapiro H."/>
            <person name="Shiga Y."/>
            <person name="Skalitzky C."/>
            <person name="Smith Z."/>
            <person name="Souvorov A."/>
            <person name="Sung W."/>
            <person name="Tang Z."/>
            <person name="Tsuchiya D."/>
            <person name="Tu H."/>
            <person name="Vos H."/>
            <person name="Wang M."/>
            <person name="Wolf Y.I."/>
            <person name="Yamagata H."/>
            <person name="Yamada T."/>
            <person name="Ye Y."/>
            <person name="Shaw J.R."/>
            <person name="Andrews J."/>
            <person name="Crease T.J."/>
            <person name="Tang H."/>
            <person name="Lucas S.M."/>
            <person name="Robertson H.M."/>
            <person name="Bork P."/>
            <person name="Koonin E.V."/>
            <person name="Zdobnov E.M."/>
            <person name="Grigoriev I.V."/>
            <person name="Lynch M."/>
            <person name="Boore J.L."/>
        </authorList>
    </citation>
    <scope>NUCLEOTIDE SEQUENCE [LARGE SCALE GENOMIC DNA]</scope>
</reference>
<dbReference type="PANTHER" id="PTHR24416">
    <property type="entry name" value="TYROSINE-PROTEIN KINASE RECEPTOR"/>
    <property type="match status" value="1"/>
</dbReference>
<keyword evidence="8" id="KW-0472">Membrane</keyword>
<sequence length="138" mass="15404">MATLASQHYQGLTNKQVLKYVIDGGVMERPEGSPDRLYNLMESCWQYVAKRRPTFIDLIENLLADLESRRSDEGEEGKREEEVGDDDHVPKILFPHDRGGAYILVKNPGGQIVANGYGSKSESSKATTADIPPWLVAR</sequence>
<organism evidence="12 13">
    <name type="scientific">Daphnia pulex</name>
    <name type="common">Water flea</name>
    <dbReference type="NCBI Taxonomy" id="6669"/>
    <lineage>
        <taxon>Eukaryota</taxon>
        <taxon>Metazoa</taxon>
        <taxon>Ecdysozoa</taxon>
        <taxon>Arthropoda</taxon>
        <taxon>Crustacea</taxon>
        <taxon>Branchiopoda</taxon>
        <taxon>Diplostraca</taxon>
        <taxon>Cladocera</taxon>
        <taxon>Anomopoda</taxon>
        <taxon>Daphniidae</taxon>
        <taxon>Daphnia</taxon>
    </lineage>
</organism>
<feature type="compositionally biased region" description="Polar residues" evidence="9">
    <location>
        <begin position="118"/>
        <end position="127"/>
    </location>
</feature>
<keyword evidence="7" id="KW-1133">Transmembrane helix</keyword>
<dbReference type="EMBL" id="GL732853">
    <property type="protein sequence ID" value="EFX64260.1"/>
    <property type="molecule type" value="Genomic_DNA"/>
</dbReference>
<dbReference type="InterPro" id="IPR001245">
    <property type="entry name" value="Ser-Thr/Tyr_kinase_cat_dom"/>
</dbReference>
<dbReference type="SUPFAM" id="SSF56112">
    <property type="entry name" value="Protein kinase-like (PK-like)"/>
    <property type="match status" value="1"/>
</dbReference>
<gene>
    <name evidence="12" type="ORF">DAPPUDRAFT_266685</name>
    <name evidence="11" type="ORF">DAPPUDRAFT_270947</name>
</gene>
<dbReference type="Gene3D" id="1.10.510.10">
    <property type="entry name" value="Transferase(Phosphotransferase) domain 1"/>
    <property type="match status" value="1"/>
</dbReference>
<keyword evidence="6" id="KW-0067">ATP-binding</keyword>
<name>E9HVG2_DAPPU</name>
<keyword evidence="4" id="KW-0677">Repeat</keyword>
<keyword evidence="3" id="KW-0732">Signal</keyword>
<evidence type="ECO:0000256" key="3">
    <source>
        <dbReference type="ARBA" id="ARBA00022729"/>
    </source>
</evidence>
<evidence type="ECO:0000313" key="11">
    <source>
        <dbReference type="EMBL" id="EFX62132.1"/>
    </source>
</evidence>
<proteinExistence type="predicted"/>
<dbReference type="STRING" id="6669.E9HVG2"/>
<evidence type="ECO:0000256" key="1">
    <source>
        <dbReference type="ARBA" id="ARBA00004479"/>
    </source>
</evidence>
<feature type="region of interest" description="Disordered" evidence="9">
    <location>
        <begin position="116"/>
        <end position="138"/>
    </location>
</feature>